<dbReference type="InterPro" id="IPR001330">
    <property type="entry name" value="Prenyltrans"/>
</dbReference>
<evidence type="ECO:0000259" key="12">
    <source>
        <dbReference type="Pfam" id="PF00432"/>
    </source>
</evidence>
<feature type="domain" description="Prenyltransferase alpha-alpha toroid" evidence="12">
    <location>
        <begin position="5"/>
        <end position="307"/>
    </location>
</feature>
<dbReference type="EMBL" id="BTGB01000009">
    <property type="protein sequence ID" value="GMM48469.1"/>
    <property type="molecule type" value="Genomic_DNA"/>
</dbReference>
<dbReference type="CDD" id="cd02894">
    <property type="entry name" value="GGTase-II"/>
    <property type="match status" value="1"/>
</dbReference>
<comment type="cofactor">
    <cofactor evidence="11">
        <name>Zn(2+)</name>
        <dbReference type="ChEBI" id="CHEBI:29105"/>
    </cofactor>
    <text evidence="11">Binds 1 zinc ion per subunit.</text>
</comment>
<evidence type="ECO:0000256" key="10">
    <source>
        <dbReference type="ARBA" id="ARBA00069127"/>
    </source>
</evidence>
<name>A0AAV5RCY2_PICKL</name>
<dbReference type="FunFam" id="1.50.10.20:FF:000012">
    <property type="entry name" value="Geranylgeranyl transferase type-2 subunit beta"/>
    <property type="match status" value="1"/>
</dbReference>
<protein>
    <recommendedName>
        <fullName evidence="10 11">Geranylgeranyl transferase type-2 subunit beta</fullName>
        <ecNumber evidence="3 11">2.5.1.60</ecNumber>
    </recommendedName>
</protein>
<reference evidence="13 14" key="1">
    <citation type="journal article" date="2023" name="Elife">
        <title>Identification of key yeast species and microbe-microbe interactions impacting larval growth of Drosophila in the wild.</title>
        <authorList>
            <person name="Mure A."/>
            <person name="Sugiura Y."/>
            <person name="Maeda R."/>
            <person name="Honda K."/>
            <person name="Sakurai N."/>
            <person name="Takahashi Y."/>
            <person name="Watada M."/>
            <person name="Katoh T."/>
            <person name="Gotoh A."/>
            <person name="Gotoh Y."/>
            <person name="Taniguchi I."/>
            <person name="Nakamura K."/>
            <person name="Hayashi T."/>
            <person name="Katayama T."/>
            <person name="Uemura T."/>
            <person name="Hattori Y."/>
        </authorList>
    </citation>
    <scope>NUCLEOTIDE SEQUENCE [LARGE SCALE GENOMIC DNA]</scope>
    <source>
        <strain evidence="13 14">PK-24</strain>
    </source>
</reference>
<dbReference type="PANTHER" id="PTHR11774:SF11">
    <property type="entry name" value="GERANYLGERANYL TRANSFERASE TYPE-2 SUBUNIT BETA"/>
    <property type="match status" value="1"/>
</dbReference>
<comment type="catalytic activity">
    <reaction evidence="9 11">
        <text>geranylgeranyl diphosphate + L-cysteinyl-[protein] = S-geranylgeranyl-L-cysteinyl-[protein] + diphosphate</text>
        <dbReference type="Rhea" id="RHEA:21240"/>
        <dbReference type="Rhea" id="RHEA-COMP:10131"/>
        <dbReference type="Rhea" id="RHEA-COMP:11537"/>
        <dbReference type="ChEBI" id="CHEBI:29950"/>
        <dbReference type="ChEBI" id="CHEBI:33019"/>
        <dbReference type="ChEBI" id="CHEBI:57533"/>
        <dbReference type="ChEBI" id="CHEBI:86021"/>
        <dbReference type="EC" id="2.5.1.60"/>
    </reaction>
</comment>
<dbReference type="InterPro" id="IPR045089">
    <property type="entry name" value="PGGT1B-like"/>
</dbReference>
<evidence type="ECO:0000256" key="4">
    <source>
        <dbReference type="ARBA" id="ARBA00022602"/>
    </source>
</evidence>
<dbReference type="GO" id="GO:0004663">
    <property type="term" value="F:Rab geranylgeranyltransferase activity"/>
    <property type="evidence" value="ECO:0007669"/>
    <property type="project" value="UniProtKB-UniRule"/>
</dbReference>
<keyword evidence="6 11" id="KW-0479">Metal-binding</keyword>
<evidence type="ECO:0000256" key="2">
    <source>
        <dbReference type="ARBA" id="ARBA00011355"/>
    </source>
</evidence>
<dbReference type="InterPro" id="IPR008930">
    <property type="entry name" value="Terpenoid_cyclase/PrenylTrfase"/>
</dbReference>
<keyword evidence="8 11" id="KW-0862">Zinc</keyword>
<comment type="similarity">
    <text evidence="1 11">Belongs to the protein prenyltransferase subunit beta family.</text>
</comment>
<evidence type="ECO:0000313" key="13">
    <source>
        <dbReference type="EMBL" id="GMM48469.1"/>
    </source>
</evidence>
<gene>
    <name evidence="13" type="ORF">DAPK24_050670</name>
</gene>
<sequence>MNESLLAEKHVMYVKDLFRHPAYLIHFMADHLKMNALYWGLGTLFLLKHQKEFERSEVIQFVISCIDESNGGFGAAPKHDAHMLSTLSAIQVLKMYDAIDELTDEQKDRVINFVKSMQLEDGSFQGDRFGEVDTRFVYNAIQCLSLLEALTPEIVNPAVEWILQCQNFDGCFGMVPGAESHAAQAFTCLGVLAITNNLDKLPNCELLEWWLSDRQIEGGGLNGRPEKLPDVCYSWWVLSSLSMLGKLHYIDGAKLQGFILSCQDDSKGGISDRPDKEVDVYHTFFGIAGLSLLGYGDLTPINPIYCLPVSVTDTIKQYPYRFT</sequence>
<organism evidence="13 14">
    <name type="scientific">Pichia kluyveri</name>
    <name type="common">Yeast</name>
    <dbReference type="NCBI Taxonomy" id="36015"/>
    <lineage>
        <taxon>Eukaryota</taxon>
        <taxon>Fungi</taxon>
        <taxon>Dikarya</taxon>
        <taxon>Ascomycota</taxon>
        <taxon>Saccharomycotina</taxon>
        <taxon>Pichiomycetes</taxon>
        <taxon>Pichiales</taxon>
        <taxon>Pichiaceae</taxon>
        <taxon>Pichia</taxon>
    </lineage>
</organism>
<keyword evidence="14" id="KW-1185">Reference proteome</keyword>
<comment type="subunit">
    <text evidence="2">Heterodimer of an alpha and a beta subunit.</text>
</comment>
<dbReference type="Gene3D" id="1.50.10.20">
    <property type="match status" value="1"/>
</dbReference>
<dbReference type="GO" id="GO:0046872">
    <property type="term" value="F:metal ion binding"/>
    <property type="evidence" value="ECO:0007669"/>
    <property type="project" value="UniProtKB-KW"/>
</dbReference>
<keyword evidence="4 11" id="KW-0637">Prenyltransferase</keyword>
<dbReference type="GO" id="GO:0072657">
    <property type="term" value="P:protein localization to membrane"/>
    <property type="evidence" value="ECO:0007669"/>
    <property type="project" value="UniProtKB-ARBA"/>
</dbReference>
<evidence type="ECO:0000256" key="6">
    <source>
        <dbReference type="ARBA" id="ARBA00022723"/>
    </source>
</evidence>
<comment type="function">
    <text evidence="11">Catalyzes the transfer of a geranylgeranyl moiety from geranylgeranyl diphosphate to both cysteines of proteins with the C-terminal sequence -XXCC, -XCXC and -CCXX.</text>
</comment>
<evidence type="ECO:0000256" key="5">
    <source>
        <dbReference type="ARBA" id="ARBA00022679"/>
    </source>
</evidence>
<dbReference type="PANTHER" id="PTHR11774">
    <property type="entry name" value="GERANYLGERANYL TRANSFERASE TYPE BETA SUBUNIT"/>
    <property type="match status" value="1"/>
</dbReference>
<evidence type="ECO:0000256" key="9">
    <source>
        <dbReference type="ARBA" id="ARBA00047658"/>
    </source>
</evidence>
<dbReference type="Proteomes" id="UP001378960">
    <property type="component" value="Unassembled WGS sequence"/>
</dbReference>
<dbReference type="Pfam" id="PF00432">
    <property type="entry name" value="Prenyltrans"/>
    <property type="match status" value="1"/>
</dbReference>
<dbReference type="GO" id="GO:0005968">
    <property type="term" value="C:Rab-protein geranylgeranyltransferase complex"/>
    <property type="evidence" value="ECO:0007669"/>
    <property type="project" value="UniProtKB-UniRule"/>
</dbReference>
<dbReference type="AlphaFoldDB" id="A0AAV5RCY2"/>
<dbReference type="InterPro" id="IPR026873">
    <property type="entry name" value="Ptb1"/>
</dbReference>
<comment type="caution">
    <text evidence="13">The sequence shown here is derived from an EMBL/GenBank/DDBJ whole genome shotgun (WGS) entry which is preliminary data.</text>
</comment>
<evidence type="ECO:0000256" key="11">
    <source>
        <dbReference type="RuleBase" id="RU365076"/>
    </source>
</evidence>
<dbReference type="SUPFAM" id="SSF48239">
    <property type="entry name" value="Terpenoid cyclases/Protein prenyltransferases"/>
    <property type="match status" value="1"/>
</dbReference>
<accession>A0AAV5RCY2</accession>
<proteinExistence type="inferred from homology"/>
<evidence type="ECO:0000313" key="14">
    <source>
        <dbReference type="Proteomes" id="UP001378960"/>
    </source>
</evidence>
<keyword evidence="7" id="KW-0677">Repeat</keyword>
<keyword evidence="5 11" id="KW-0808">Transferase</keyword>
<evidence type="ECO:0000256" key="1">
    <source>
        <dbReference type="ARBA" id="ARBA00010497"/>
    </source>
</evidence>
<evidence type="ECO:0000256" key="7">
    <source>
        <dbReference type="ARBA" id="ARBA00022737"/>
    </source>
</evidence>
<dbReference type="EC" id="2.5.1.60" evidence="3 11"/>
<evidence type="ECO:0000256" key="8">
    <source>
        <dbReference type="ARBA" id="ARBA00022833"/>
    </source>
</evidence>
<evidence type="ECO:0000256" key="3">
    <source>
        <dbReference type="ARBA" id="ARBA00012656"/>
    </source>
</evidence>